<dbReference type="STRING" id="1592317.DPF_0889"/>
<accession>A0A194AGH7</accession>
<evidence type="ECO:0000313" key="1">
    <source>
        <dbReference type="EMBL" id="GAU08186.1"/>
    </source>
</evidence>
<proteinExistence type="predicted"/>
<comment type="caution">
    <text evidence="1">The sequence shown here is derived from an EMBL/GenBank/DDBJ whole genome shotgun (WGS) entry which is preliminary data.</text>
</comment>
<dbReference type="RefSeq" id="WP_069857672.1">
    <property type="nucleotide sequence ID" value="NZ_BDFE01000009.1"/>
</dbReference>
<gene>
    <name evidence="1" type="ORF">DPF_0889</name>
</gene>
<dbReference type="Proteomes" id="UP000095200">
    <property type="component" value="Unassembled WGS sequence"/>
</dbReference>
<reference evidence="2" key="1">
    <citation type="submission" date="2016-06" db="EMBL/GenBank/DDBJ databases">
        <title>Draft genome sequence of Desulfoplanes formicivorans strain Pf12B.</title>
        <authorList>
            <person name="Watanabe M."/>
            <person name="Kojima H."/>
            <person name="Fukui M."/>
        </authorList>
    </citation>
    <scope>NUCLEOTIDE SEQUENCE [LARGE SCALE GENOMIC DNA]</scope>
    <source>
        <strain evidence="2">Pf12B</strain>
    </source>
</reference>
<name>A0A194AGH7_9BACT</name>
<dbReference type="OrthoDB" id="5471528at2"/>
<protein>
    <submittedName>
        <fullName evidence="1">Uncharacterized protein</fullName>
    </submittedName>
</protein>
<keyword evidence="2" id="KW-1185">Reference proteome</keyword>
<dbReference type="EMBL" id="BDFE01000009">
    <property type="protein sequence ID" value="GAU08186.1"/>
    <property type="molecule type" value="Genomic_DNA"/>
</dbReference>
<evidence type="ECO:0000313" key="2">
    <source>
        <dbReference type="Proteomes" id="UP000095200"/>
    </source>
</evidence>
<sequence>MTNMAIRFYGQLRNIPQDKLPPIRELLRDFELFEQENALDFEYEGMYMDHEPYLEQIQAILGEQANGQADFIDLIEWKMFRYVIEQGTITEHAIPLNEVLEKYNTE</sequence>
<dbReference type="AlphaFoldDB" id="A0A194AGH7"/>
<organism evidence="1 2">
    <name type="scientific">Desulfoplanes formicivorans</name>
    <dbReference type="NCBI Taxonomy" id="1592317"/>
    <lineage>
        <taxon>Bacteria</taxon>
        <taxon>Pseudomonadati</taxon>
        <taxon>Thermodesulfobacteriota</taxon>
        <taxon>Desulfovibrionia</taxon>
        <taxon>Desulfovibrionales</taxon>
        <taxon>Desulfoplanaceae</taxon>
        <taxon>Desulfoplanes</taxon>
    </lineage>
</organism>